<organism evidence="1 2">
    <name type="scientific">Danxiaibacter flavus</name>
    <dbReference type="NCBI Taxonomy" id="3049108"/>
    <lineage>
        <taxon>Bacteria</taxon>
        <taxon>Pseudomonadati</taxon>
        <taxon>Bacteroidota</taxon>
        <taxon>Chitinophagia</taxon>
        <taxon>Chitinophagales</taxon>
        <taxon>Chitinophagaceae</taxon>
        <taxon>Danxiaibacter</taxon>
    </lineage>
</organism>
<proteinExistence type="predicted"/>
<evidence type="ECO:0000313" key="1">
    <source>
        <dbReference type="EMBL" id="MEX6687148.1"/>
    </source>
</evidence>
<comment type="caution">
    <text evidence="1">The sequence shown here is derived from an EMBL/GenBank/DDBJ whole genome shotgun (WGS) entry which is preliminary data.</text>
</comment>
<dbReference type="EMBL" id="JAULBC010000002">
    <property type="protein sequence ID" value="MEX6687148.1"/>
    <property type="molecule type" value="Genomic_DNA"/>
</dbReference>
<gene>
    <name evidence="1" type="ORF">QTN47_06560</name>
</gene>
<dbReference type="Proteomes" id="UP001560573">
    <property type="component" value="Unassembled WGS sequence"/>
</dbReference>
<sequence>MNIREELLKEKIHSRDHALAISEYAIQSAKNFKQLMQCFLDKETRVAQRAAWSVSWAGREKPAMIRPYIKDLVAQLDRKDVHPAIIRNSVRVLEAINIPEEFHGDVMNACFAFIEEPSTPIAIKAFSLTTLFNLTKTYPEIKNELRIIIEENLPHETAAFKSRAKKILPAL</sequence>
<evidence type="ECO:0000313" key="2">
    <source>
        <dbReference type="Proteomes" id="UP001560573"/>
    </source>
</evidence>
<protein>
    <recommendedName>
        <fullName evidence="3">HEAT repeat domain-containing protein</fullName>
    </recommendedName>
</protein>
<dbReference type="InterPro" id="IPR016024">
    <property type="entry name" value="ARM-type_fold"/>
</dbReference>
<dbReference type="RefSeq" id="WP_369328552.1">
    <property type="nucleotide sequence ID" value="NZ_JAULBC010000002.1"/>
</dbReference>
<name>A0ABV3ZBD7_9BACT</name>
<accession>A0ABV3ZBD7</accession>
<evidence type="ECO:0008006" key="3">
    <source>
        <dbReference type="Google" id="ProtNLM"/>
    </source>
</evidence>
<dbReference type="SUPFAM" id="SSF48371">
    <property type="entry name" value="ARM repeat"/>
    <property type="match status" value="1"/>
</dbReference>
<keyword evidence="2" id="KW-1185">Reference proteome</keyword>
<reference evidence="1 2" key="1">
    <citation type="submission" date="2023-07" db="EMBL/GenBank/DDBJ databases">
        <authorList>
            <person name="Lian W.-H."/>
        </authorList>
    </citation>
    <scope>NUCLEOTIDE SEQUENCE [LARGE SCALE GENOMIC DNA]</scope>
    <source>
        <strain evidence="1 2">SYSU DXS3180</strain>
    </source>
</reference>